<evidence type="ECO:0000256" key="4">
    <source>
        <dbReference type="ARBA" id="ARBA00022989"/>
    </source>
</evidence>
<organism evidence="7 8">
    <name type="scientific">Microbacterium sediminicola</name>
    <dbReference type="NCBI Taxonomy" id="415210"/>
    <lineage>
        <taxon>Bacteria</taxon>
        <taxon>Bacillati</taxon>
        <taxon>Actinomycetota</taxon>
        <taxon>Actinomycetes</taxon>
        <taxon>Micrococcales</taxon>
        <taxon>Microbacteriaceae</taxon>
        <taxon>Microbacterium</taxon>
    </lineage>
</organism>
<gene>
    <name evidence="7" type="ORF">GCM10009808_02230</name>
</gene>
<accession>A0ABP4TKS3</accession>
<name>A0ABP4TKS3_9MICO</name>
<feature type="transmembrane region" description="Helical" evidence="6">
    <location>
        <begin position="368"/>
        <end position="390"/>
    </location>
</feature>
<keyword evidence="8" id="KW-1185">Reference proteome</keyword>
<dbReference type="CDD" id="cd06580">
    <property type="entry name" value="TM_PBP1_transp_TpRbsC_like"/>
    <property type="match status" value="1"/>
</dbReference>
<feature type="transmembrane region" description="Helical" evidence="6">
    <location>
        <begin position="328"/>
        <end position="356"/>
    </location>
</feature>
<feature type="transmembrane region" description="Helical" evidence="6">
    <location>
        <begin position="242"/>
        <end position="260"/>
    </location>
</feature>
<dbReference type="EMBL" id="BAAAPL010000001">
    <property type="protein sequence ID" value="GAA1688843.1"/>
    <property type="molecule type" value="Genomic_DNA"/>
</dbReference>
<proteinExistence type="predicted"/>
<keyword evidence="5 6" id="KW-0472">Membrane</keyword>
<feature type="transmembrane region" description="Helical" evidence="6">
    <location>
        <begin position="153"/>
        <end position="177"/>
    </location>
</feature>
<feature type="transmembrane region" description="Helical" evidence="6">
    <location>
        <begin position="189"/>
        <end position="207"/>
    </location>
</feature>
<evidence type="ECO:0000256" key="5">
    <source>
        <dbReference type="ARBA" id="ARBA00023136"/>
    </source>
</evidence>
<evidence type="ECO:0000313" key="8">
    <source>
        <dbReference type="Proteomes" id="UP001501690"/>
    </source>
</evidence>
<dbReference type="Pfam" id="PF02653">
    <property type="entry name" value="BPD_transp_2"/>
    <property type="match status" value="1"/>
</dbReference>
<evidence type="ECO:0000256" key="6">
    <source>
        <dbReference type="SAM" id="Phobius"/>
    </source>
</evidence>
<evidence type="ECO:0000256" key="2">
    <source>
        <dbReference type="ARBA" id="ARBA00022475"/>
    </source>
</evidence>
<dbReference type="PANTHER" id="PTHR47089">
    <property type="entry name" value="ABC TRANSPORTER, PERMEASE PROTEIN"/>
    <property type="match status" value="1"/>
</dbReference>
<sequence>MTTATPAAKTTRRRPTLGEVLHDIASGGIVRTLAAIVLSLIVASIMIVFTNEEVQQTLPYFFARPGDFFVAAGQAIGAAYAALFRGAIYNYNATSFESAIRPLMESLRFAGPLIAAGLGVALTFRSGLFNIGGQGQMVMAAIWSAWASFQLHLPYGIHLVVAVLFGLVGAALWAGIAGLLKATTGAHEVIVTIMMNYIAVYLATYLMRTPVLHDMDSGTNPTTIAPDATAVFPHLFGDAFDLRWSFVLCILAVVVYWWLMERSSLGFRLRMVGMNPDAARSAGVNVKRTYVVAMVLSGLFIGIAGINQSLGRDGNFGPTIDAGIGFDAITVALLGGSQAVGVLLAGILFGMLRAAGPAMQLADVPPEILGVIQGLIVLFIAAPPLVRAIFRFLPEPRETVELNTRKMPELEAKESDA</sequence>
<dbReference type="Proteomes" id="UP001501690">
    <property type="component" value="Unassembled WGS sequence"/>
</dbReference>
<feature type="transmembrane region" description="Helical" evidence="6">
    <location>
        <begin position="20"/>
        <end position="48"/>
    </location>
</feature>
<keyword evidence="3 6" id="KW-0812">Transmembrane</keyword>
<comment type="caution">
    <text evidence="7">The sequence shown here is derived from an EMBL/GenBank/DDBJ whole genome shotgun (WGS) entry which is preliminary data.</text>
</comment>
<dbReference type="RefSeq" id="WP_344068015.1">
    <property type="nucleotide sequence ID" value="NZ_BAAAPL010000001.1"/>
</dbReference>
<feature type="transmembrane region" description="Helical" evidence="6">
    <location>
        <begin position="109"/>
        <end position="133"/>
    </location>
</feature>
<evidence type="ECO:0008006" key="9">
    <source>
        <dbReference type="Google" id="ProtNLM"/>
    </source>
</evidence>
<keyword evidence="4 6" id="KW-1133">Transmembrane helix</keyword>
<feature type="transmembrane region" description="Helical" evidence="6">
    <location>
        <begin position="290"/>
        <end position="308"/>
    </location>
</feature>
<reference evidence="8" key="1">
    <citation type="journal article" date="2019" name="Int. J. Syst. Evol. Microbiol.">
        <title>The Global Catalogue of Microorganisms (GCM) 10K type strain sequencing project: providing services to taxonomists for standard genome sequencing and annotation.</title>
        <authorList>
            <consortium name="The Broad Institute Genomics Platform"/>
            <consortium name="The Broad Institute Genome Sequencing Center for Infectious Disease"/>
            <person name="Wu L."/>
            <person name="Ma J."/>
        </authorList>
    </citation>
    <scope>NUCLEOTIDE SEQUENCE [LARGE SCALE GENOMIC DNA]</scope>
    <source>
        <strain evidence="8">JCM 15577</strain>
    </source>
</reference>
<evidence type="ECO:0000256" key="3">
    <source>
        <dbReference type="ARBA" id="ARBA00022692"/>
    </source>
</evidence>
<evidence type="ECO:0000256" key="1">
    <source>
        <dbReference type="ARBA" id="ARBA00004651"/>
    </source>
</evidence>
<keyword evidence="2" id="KW-1003">Cell membrane</keyword>
<dbReference type="PANTHER" id="PTHR47089:SF1">
    <property type="entry name" value="GUANOSINE ABC TRANSPORTER PERMEASE PROTEIN NUPP"/>
    <property type="match status" value="1"/>
</dbReference>
<evidence type="ECO:0000313" key="7">
    <source>
        <dbReference type="EMBL" id="GAA1688843.1"/>
    </source>
</evidence>
<comment type="subcellular location">
    <subcellularLocation>
        <location evidence="1">Cell membrane</location>
        <topology evidence="1">Multi-pass membrane protein</topology>
    </subcellularLocation>
</comment>
<dbReference type="InterPro" id="IPR001851">
    <property type="entry name" value="ABC_transp_permease"/>
</dbReference>
<feature type="transmembrane region" description="Helical" evidence="6">
    <location>
        <begin position="68"/>
        <end position="88"/>
    </location>
</feature>
<protein>
    <recommendedName>
        <fullName evidence="9">ABC transporter permease</fullName>
    </recommendedName>
</protein>